<dbReference type="Gene3D" id="3.40.50.970">
    <property type="match status" value="2"/>
</dbReference>
<dbReference type="UniPathway" id="UPA00064">
    <property type="reaction ID" value="UER00091"/>
</dbReference>
<dbReference type="InterPro" id="IPR005477">
    <property type="entry name" value="Dxylulose-5-P_synthase"/>
</dbReference>
<dbReference type="HAMAP" id="MF_00315">
    <property type="entry name" value="DXP_synth"/>
    <property type="match status" value="1"/>
</dbReference>
<comment type="cofactor">
    <cofactor evidence="10">
        <name>Mg(2+)</name>
        <dbReference type="ChEBI" id="CHEBI:18420"/>
    </cofactor>
    <text evidence="10">Binds 1 Mg(2+) ion per subunit.</text>
</comment>
<dbReference type="InterPro" id="IPR049557">
    <property type="entry name" value="Transketolase_CS"/>
</dbReference>
<keyword evidence="4 10" id="KW-0808">Transferase</keyword>
<keyword evidence="13" id="KW-1185">Reference proteome</keyword>
<evidence type="ECO:0000256" key="3">
    <source>
        <dbReference type="ARBA" id="ARBA00011738"/>
    </source>
</evidence>
<feature type="binding site" evidence="10">
    <location>
        <position position="74"/>
    </location>
    <ligand>
        <name>thiamine diphosphate</name>
        <dbReference type="ChEBI" id="CHEBI:58937"/>
    </ligand>
</feature>
<dbReference type="RefSeq" id="WP_035129376.1">
    <property type="nucleotide sequence ID" value="NZ_JPMD01000001.1"/>
</dbReference>
<dbReference type="Pfam" id="PF02779">
    <property type="entry name" value="Transket_pyr"/>
    <property type="match status" value="1"/>
</dbReference>
<dbReference type="EC" id="2.2.1.7" evidence="10"/>
<keyword evidence="6 10" id="KW-0460">Magnesium</keyword>
<dbReference type="NCBIfam" id="TIGR00204">
    <property type="entry name" value="dxs"/>
    <property type="match status" value="1"/>
</dbReference>
<feature type="binding site" evidence="10">
    <location>
        <begin position="147"/>
        <end position="148"/>
    </location>
    <ligand>
        <name>thiamine diphosphate</name>
        <dbReference type="ChEBI" id="CHEBI:58937"/>
    </ligand>
</feature>
<dbReference type="GO" id="GO:0005829">
    <property type="term" value="C:cytosol"/>
    <property type="evidence" value="ECO:0007669"/>
    <property type="project" value="TreeGrafter"/>
</dbReference>
<dbReference type="Gene3D" id="3.40.50.920">
    <property type="match status" value="1"/>
</dbReference>
<dbReference type="SUPFAM" id="SSF52518">
    <property type="entry name" value="Thiamin diphosphate-binding fold (THDP-binding)"/>
    <property type="match status" value="2"/>
</dbReference>
<dbReference type="InterPro" id="IPR029061">
    <property type="entry name" value="THDP-binding"/>
</dbReference>
<dbReference type="InterPro" id="IPR005475">
    <property type="entry name" value="Transketolase-like_Pyr-bd"/>
</dbReference>
<dbReference type="InterPro" id="IPR009014">
    <property type="entry name" value="Transketo_C/PFOR_II"/>
</dbReference>
<gene>
    <name evidence="10" type="primary">dxs</name>
    <name evidence="12" type="ORF">IO99_01695</name>
</gene>
<keyword evidence="9 10" id="KW-0414">Isoprene biosynthesis</keyword>
<dbReference type="eggNOG" id="COG1154">
    <property type="taxonomic scope" value="Bacteria"/>
</dbReference>
<dbReference type="STRING" id="318464.IO99_01695"/>
<feature type="binding site" evidence="10">
    <location>
        <position position="175"/>
    </location>
    <ligand>
        <name>thiamine diphosphate</name>
        <dbReference type="ChEBI" id="CHEBI:58937"/>
    </ligand>
</feature>
<dbReference type="GO" id="GO:0019288">
    <property type="term" value="P:isopentenyl diphosphate biosynthetic process, methylerythritol 4-phosphate pathway"/>
    <property type="evidence" value="ECO:0007669"/>
    <property type="project" value="TreeGrafter"/>
</dbReference>
<dbReference type="InterPro" id="IPR033248">
    <property type="entry name" value="Transketolase_C"/>
</dbReference>
<dbReference type="EMBL" id="JPMD01000001">
    <property type="protein sequence ID" value="KEZ88898.1"/>
    <property type="molecule type" value="Genomic_DNA"/>
</dbReference>
<feature type="binding site" evidence="10">
    <location>
        <begin position="115"/>
        <end position="117"/>
    </location>
    <ligand>
        <name>thiamine diphosphate</name>
        <dbReference type="ChEBI" id="CHEBI:58937"/>
    </ligand>
</feature>
<dbReference type="PROSITE" id="PS00801">
    <property type="entry name" value="TRANSKETOLASE_1"/>
    <property type="match status" value="1"/>
</dbReference>
<feature type="domain" description="Transketolase-like pyrimidine-binding" evidence="11">
    <location>
        <begin position="315"/>
        <end position="479"/>
    </location>
</feature>
<evidence type="ECO:0000256" key="10">
    <source>
        <dbReference type="HAMAP-Rule" id="MF_00315"/>
    </source>
</evidence>
<comment type="function">
    <text evidence="10">Catalyzes the acyloin condensation reaction between C atoms 2 and 3 of pyruvate and glyceraldehyde 3-phosphate to yield 1-deoxy-D-xylulose-5-phosphate (DXP).</text>
</comment>
<comment type="catalytic activity">
    <reaction evidence="10">
        <text>D-glyceraldehyde 3-phosphate + pyruvate + H(+) = 1-deoxy-D-xylulose 5-phosphate + CO2</text>
        <dbReference type="Rhea" id="RHEA:12605"/>
        <dbReference type="ChEBI" id="CHEBI:15361"/>
        <dbReference type="ChEBI" id="CHEBI:15378"/>
        <dbReference type="ChEBI" id="CHEBI:16526"/>
        <dbReference type="ChEBI" id="CHEBI:57792"/>
        <dbReference type="ChEBI" id="CHEBI:59776"/>
        <dbReference type="EC" id="2.2.1.7"/>
    </reaction>
</comment>
<proteinExistence type="inferred from homology"/>
<dbReference type="GO" id="GO:0016114">
    <property type="term" value="P:terpenoid biosynthetic process"/>
    <property type="evidence" value="ECO:0007669"/>
    <property type="project" value="UniProtKB-UniRule"/>
</dbReference>
<accession>A0A084JIW4</accession>
<dbReference type="GO" id="GO:0030976">
    <property type="term" value="F:thiamine pyrophosphate binding"/>
    <property type="evidence" value="ECO:0007669"/>
    <property type="project" value="UniProtKB-UniRule"/>
</dbReference>
<dbReference type="Pfam" id="PF02780">
    <property type="entry name" value="Transketolase_C"/>
    <property type="match status" value="1"/>
</dbReference>
<dbReference type="PANTHER" id="PTHR43322">
    <property type="entry name" value="1-D-DEOXYXYLULOSE 5-PHOSPHATE SYNTHASE-RELATED"/>
    <property type="match status" value="1"/>
</dbReference>
<keyword evidence="8 10" id="KW-0786">Thiamine pyrophosphate</keyword>
<dbReference type="GO" id="GO:0000287">
    <property type="term" value="F:magnesium ion binding"/>
    <property type="evidence" value="ECO:0007669"/>
    <property type="project" value="UniProtKB-UniRule"/>
</dbReference>
<keyword evidence="7 10" id="KW-0784">Thiamine biosynthesis</keyword>
<evidence type="ECO:0000256" key="6">
    <source>
        <dbReference type="ARBA" id="ARBA00022842"/>
    </source>
</evidence>
<dbReference type="NCBIfam" id="NF003933">
    <property type="entry name" value="PRK05444.2-2"/>
    <property type="match status" value="1"/>
</dbReference>
<dbReference type="FunFam" id="3.40.50.970:FF:000005">
    <property type="entry name" value="1-deoxy-D-xylulose-5-phosphate synthase"/>
    <property type="match status" value="1"/>
</dbReference>
<evidence type="ECO:0000256" key="1">
    <source>
        <dbReference type="ARBA" id="ARBA00004980"/>
    </source>
</evidence>
<feature type="binding site" evidence="10">
    <location>
        <position position="366"/>
    </location>
    <ligand>
        <name>thiamine diphosphate</name>
        <dbReference type="ChEBI" id="CHEBI:58937"/>
    </ligand>
</feature>
<evidence type="ECO:0000256" key="9">
    <source>
        <dbReference type="ARBA" id="ARBA00023229"/>
    </source>
</evidence>
<evidence type="ECO:0000256" key="7">
    <source>
        <dbReference type="ARBA" id="ARBA00022977"/>
    </source>
</evidence>
<organism evidence="12 13">
    <name type="scientific">Clostridium sulfidigenes</name>
    <dbReference type="NCBI Taxonomy" id="318464"/>
    <lineage>
        <taxon>Bacteria</taxon>
        <taxon>Bacillati</taxon>
        <taxon>Bacillota</taxon>
        <taxon>Clostridia</taxon>
        <taxon>Eubacteriales</taxon>
        <taxon>Clostridiaceae</taxon>
        <taxon>Clostridium</taxon>
    </lineage>
</organism>
<feature type="binding site" evidence="10">
    <location>
        <position position="175"/>
    </location>
    <ligand>
        <name>Mg(2+)</name>
        <dbReference type="ChEBI" id="CHEBI:18420"/>
    </ligand>
</feature>
<dbReference type="GO" id="GO:0009228">
    <property type="term" value="P:thiamine biosynthetic process"/>
    <property type="evidence" value="ECO:0007669"/>
    <property type="project" value="UniProtKB-UniRule"/>
</dbReference>
<dbReference type="Proteomes" id="UP000028542">
    <property type="component" value="Unassembled WGS sequence"/>
</dbReference>
<comment type="subunit">
    <text evidence="3 10">Homodimer.</text>
</comment>
<protein>
    <recommendedName>
        <fullName evidence="10">1-deoxy-D-xylulose-5-phosphate synthase</fullName>
        <ecNumber evidence="10">2.2.1.7</ecNumber>
    </recommendedName>
    <alternativeName>
        <fullName evidence="10">1-deoxyxylulose-5-phosphate synthase</fullName>
        <shortName evidence="10">DXP synthase</shortName>
        <shortName evidence="10">DXPS</shortName>
    </alternativeName>
</protein>
<keyword evidence="5 10" id="KW-0479">Metal-binding</keyword>
<sequence length="625" mass="69724">MSKYLDRYEDFNEIRNMKINELEEFAEEIRQFLISQVSKTGGHLSSNLGVVELTMSLFNVFDFNKDKIIWDVGHQSYVHKILTGRKEKFDTLRQYKGLSGFPKTEESKYDMFNTGHSSTSISAAAGMARARDIKNEKHDVVAVIGDGALTGGMAMEALNDIGYNKTKMIVVLNDNQMSISPNVGGISTYLNDLRMGNAYNRVKSDVNATLEKIPRVGKSMINSINKMKDSVKQLMVPGMLFENMGLKYYGPIDGHDIKEMSKVLKKAQQVEGPVIIHVITKKGKGYEYAEEFPDKFHGVGPFNCENGQQPSKASKSYSEIFGETMVKLAEKNRKLVAITAAMPEGTGLEGFSKEFPKRFFDVGIAEQHAVTMAAGMASQGLKPVFAVYSTFLQRAYDQVIHDVAIQKLPVVIAIDRAGIVGQDGETHQGVFDLSYLTHIPDMTIMSPKCTEELRYMLQFAVTQNYPIAIRYPRGGDLSNIKLSPMTFFRKGKWEVLGNKSGKVAIIAVGKMVQNVIIAKEMLKEKNIDCTIVNSCFVKPIDSELIKELVQSGYDLVTVEDNMISGGLGSEILEYLNREGLLKNNILTLGFKDKFIQHGDVNILYNLNKLDPEGICSSVEEFLTKE</sequence>
<evidence type="ECO:0000313" key="13">
    <source>
        <dbReference type="Proteomes" id="UP000028542"/>
    </source>
</evidence>
<dbReference type="GO" id="GO:0008661">
    <property type="term" value="F:1-deoxy-D-xylulose-5-phosphate synthase activity"/>
    <property type="evidence" value="ECO:0007669"/>
    <property type="project" value="UniProtKB-UniRule"/>
</dbReference>
<evidence type="ECO:0000313" key="12">
    <source>
        <dbReference type="EMBL" id="KEZ88898.1"/>
    </source>
</evidence>
<comment type="caution">
    <text evidence="12">The sequence shown here is derived from an EMBL/GenBank/DDBJ whole genome shotgun (WGS) entry which is preliminary data.</text>
</comment>
<dbReference type="CDD" id="cd07033">
    <property type="entry name" value="TPP_PYR_DXS_TK_like"/>
    <property type="match status" value="1"/>
</dbReference>
<dbReference type="Pfam" id="PF13292">
    <property type="entry name" value="DXP_synthase_N"/>
    <property type="match status" value="1"/>
</dbReference>
<comment type="pathway">
    <text evidence="1 10">Metabolic intermediate biosynthesis; 1-deoxy-D-xylulose 5-phosphate biosynthesis; 1-deoxy-D-xylulose 5-phosphate from D-glyceraldehyde 3-phosphate and pyruvate: step 1/1.</text>
</comment>
<feature type="binding site" evidence="10">
    <location>
        <position position="146"/>
    </location>
    <ligand>
        <name>Mg(2+)</name>
        <dbReference type="ChEBI" id="CHEBI:18420"/>
    </ligand>
</feature>
<dbReference type="CDD" id="cd02007">
    <property type="entry name" value="TPP_DXS"/>
    <property type="match status" value="1"/>
</dbReference>
<name>A0A084JIW4_9CLOT</name>
<dbReference type="SMART" id="SM00861">
    <property type="entry name" value="Transket_pyr"/>
    <property type="match status" value="1"/>
</dbReference>
<evidence type="ECO:0000256" key="8">
    <source>
        <dbReference type="ARBA" id="ARBA00023052"/>
    </source>
</evidence>
<comment type="cofactor">
    <cofactor evidence="10">
        <name>thiamine diphosphate</name>
        <dbReference type="ChEBI" id="CHEBI:58937"/>
    </cofactor>
    <text evidence="10">Binds 1 thiamine pyrophosphate per subunit.</text>
</comment>
<dbReference type="AlphaFoldDB" id="A0A084JIW4"/>
<evidence type="ECO:0000256" key="4">
    <source>
        <dbReference type="ARBA" id="ARBA00022679"/>
    </source>
</evidence>
<feature type="binding site" evidence="10">
    <location>
        <position position="286"/>
    </location>
    <ligand>
        <name>thiamine diphosphate</name>
        <dbReference type="ChEBI" id="CHEBI:58937"/>
    </ligand>
</feature>
<comment type="similarity">
    <text evidence="2 10">Belongs to the transketolase family. DXPS subfamily.</text>
</comment>
<evidence type="ECO:0000256" key="2">
    <source>
        <dbReference type="ARBA" id="ARBA00011081"/>
    </source>
</evidence>
<dbReference type="SUPFAM" id="SSF52922">
    <property type="entry name" value="TK C-terminal domain-like"/>
    <property type="match status" value="1"/>
</dbReference>
<evidence type="ECO:0000259" key="11">
    <source>
        <dbReference type="SMART" id="SM00861"/>
    </source>
</evidence>
<reference evidence="12 13" key="1">
    <citation type="submission" date="2014-07" db="EMBL/GenBank/DDBJ databases">
        <title>Draft genome of Clostridium sulfidigenes 113A isolated from sediments associated with methane hydrate from Krishna Godavari basin.</title>
        <authorList>
            <person name="Honkalas V.S."/>
            <person name="Dabir A.P."/>
            <person name="Arora P."/>
            <person name="Dhakephalkar P.K."/>
        </authorList>
    </citation>
    <scope>NUCLEOTIDE SEQUENCE [LARGE SCALE GENOMIC DNA]</scope>
    <source>
        <strain evidence="12 13">113A</strain>
    </source>
</reference>
<evidence type="ECO:0000256" key="5">
    <source>
        <dbReference type="ARBA" id="ARBA00022723"/>
    </source>
</evidence>
<dbReference type="PANTHER" id="PTHR43322:SF5">
    <property type="entry name" value="1-DEOXY-D-XYLULOSE-5-PHOSPHATE SYNTHASE, CHLOROPLASTIC"/>
    <property type="match status" value="1"/>
</dbReference>